<dbReference type="AlphaFoldDB" id="A0A7T0BVU4"/>
<evidence type="ECO:0000256" key="4">
    <source>
        <dbReference type="ARBA" id="ARBA00022825"/>
    </source>
</evidence>
<reference evidence="7 8" key="1">
    <citation type="submission" date="2020-02" db="EMBL/GenBank/DDBJ databases">
        <title>Genomic and physiological characterization of two novel Nitrospinaceae genera.</title>
        <authorList>
            <person name="Mueller A.J."/>
            <person name="Jung M.-Y."/>
            <person name="Strachan C.R."/>
            <person name="Herbold C.W."/>
            <person name="Kirkegaard R.H."/>
            <person name="Daims H."/>
        </authorList>
    </citation>
    <scope>NUCLEOTIDE SEQUENCE [LARGE SCALE GENOMIC DNA]</scope>
    <source>
        <strain evidence="7">EB</strain>
    </source>
</reference>
<accession>A0A7T0BVU4</accession>
<sequence>MDGQPIVKPVQSGFRKAALYFLLGVAVLYGIANLMAGNSMTGAGGSGEKIAIVEIAGFIGDSRDIVRQIRSFREDSSIQGIILRIDTPGGAVAPSQEIYDEVLRSRTKKPIYASMGSVAASGGYYIAAAAEKVYANPGSLTGSIGVIMAFTNFEGLMKKVGVRPEVIKAGKFKDTGSPARSMSKKEKKYLQAVVKDVHNQFIEAVTKGRNLTKKQARKLADGRIFTGRQALDLKMVDELGGLEDAISSMGTRLGIDGRPHVIQEMERETLMEWLVNNQIPDSLKTATLTPDFPRLQFLWTP</sequence>
<gene>
    <name evidence="7" type="primary">sppA</name>
    <name evidence="7" type="ORF">G3M70_05595</name>
</gene>
<dbReference type="Proteomes" id="UP000594688">
    <property type="component" value="Chromosome"/>
</dbReference>
<keyword evidence="2" id="KW-0645">Protease</keyword>
<dbReference type="Gene3D" id="3.90.226.10">
    <property type="entry name" value="2-enoyl-CoA Hydratase, Chain A, domain 1"/>
    <property type="match status" value="2"/>
</dbReference>
<proteinExistence type="inferred from homology"/>
<evidence type="ECO:0000256" key="2">
    <source>
        <dbReference type="ARBA" id="ARBA00022670"/>
    </source>
</evidence>
<keyword evidence="5" id="KW-0472">Membrane</keyword>
<evidence type="ECO:0000256" key="3">
    <source>
        <dbReference type="ARBA" id="ARBA00022801"/>
    </source>
</evidence>
<keyword evidence="5" id="KW-0812">Transmembrane</keyword>
<dbReference type="SUPFAM" id="SSF52096">
    <property type="entry name" value="ClpP/crotonase"/>
    <property type="match status" value="1"/>
</dbReference>
<comment type="similarity">
    <text evidence="1">Belongs to the peptidase S49 family.</text>
</comment>
<evidence type="ECO:0000256" key="5">
    <source>
        <dbReference type="SAM" id="Phobius"/>
    </source>
</evidence>
<evidence type="ECO:0000313" key="8">
    <source>
        <dbReference type="Proteomes" id="UP000594688"/>
    </source>
</evidence>
<keyword evidence="5" id="KW-1133">Transmembrane helix</keyword>
<dbReference type="PANTHER" id="PTHR42987:SF7">
    <property type="entry name" value="SIGNAL PEPTIDE PEPTIDASE SPPA-RELATED"/>
    <property type="match status" value="1"/>
</dbReference>
<protein>
    <submittedName>
        <fullName evidence="7">Signal peptide peptidase SppA</fullName>
    </submittedName>
</protein>
<dbReference type="Pfam" id="PF01343">
    <property type="entry name" value="Peptidase_S49"/>
    <property type="match status" value="1"/>
</dbReference>
<dbReference type="InterPro" id="IPR047272">
    <property type="entry name" value="S49_SppA_C"/>
</dbReference>
<evidence type="ECO:0000256" key="1">
    <source>
        <dbReference type="ARBA" id="ARBA00008683"/>
    </source>
</evidence>
<dbReference type="EMBL" id="CP048685">
    <property type="protein sequence ID" value="QPJ61387.1"/>
    <property type="molecule type" value="Genomic_DNA"/>
</dbReference>
<feature type="domain" description="Peptidase S49" evidence="6">
    <location>
        <begin position="106"/>
        <end position="252"/>
    </location>
</feature>
<dbReference type="PANTHER" id="PTHR42987">
    <property type="entry name" value="PEPTIDASE S49"/>
    <property type="match status" value="1"/>
</dbReference>
<dbReference type="KEGG" id="nli:G3M70_05595"/>
<dbReference type="GO" id="GO:0008236">
    <property type="term" value="F:serine-type peptidase activity"/>
    <property type="evidence" value="ECO:0007669"/>
    <property type="project" value="UniProtKB-KW"/>
</dbReference>
<dbReference type="InterPro" id="IPR002142">
    <property type="entry name" value="Peptidase_S49"/>
</dbReference>
<feature type="transmembrane region" description="Helical" evidence="5">
    <location>
        <begin position="17"/>
        <end position="36"/>
    </location>
</feature>
<evidence type="ECO:0000313" key="7">
    <source>
        <dbReference type="EMBL" id="QPJ61387.1"/>
    </source>
</evidence>
<name>A0A7T0BVU4_9BACT</name>
<dbReference type="InterPro" id="IPR029045">
    <property type="entry name" value="ClpP/crotonase-like_dom_sf"/>
</dbReference>
<dbReference type="InterPro" id="IPR004635">
    <property type="entry name" value="Pept_S49_SppA"/>
</dbReference>
<dbReference type="NCBIfam" id="TIGR00706">
    <property type="entry name" value="SppA_dom"/>
    <property type="match status" value="1"/>
</dbReference>
<dbReference type="GO" id="GO:0006508">
    <property type="term" value="P:proteolysis"/>
    <property type="evidence" value="ECO:0007669"/>
    <property type="project" value="UniProtKB-KW"/>
</dbReference>
<keyword evidence="4" id="KW-0720">Serine protease</keyword>
<organism evidence="7 8">
    <name type="scientific">Candidatus Nitronauta litoralis</name>
    <dbReference type="NCBI Taxonomy" id="2705533"/>
    <lineage>
        <taxon>Bacteria</taxon>
        <taxon>Pseudomonadati</taxon>
        <taxon>Nitrospinota/Tectimicrobiota group</taxon>
        <taxon>Nitrospinota</taxon>
        <taxon>Nitrospinia</taxon>
        <taxon>Nitrospinales</taxon>
        <taxon>Nitrospinaceae</taxon>
        <taxon>Candidatus Nitronauta</taxon>
    </lineage>
</organism>
<keyword evidence="3" id="KW-0378">Hydrolase</keyword>
<evidence type="ECO:0000259" key="6">
    <source>
        <dbReference type="Pfam" id="PF01343"/>
    </source>
</evidence>
<dbReference type="CDD" id="cd07023">
    <property type="entry name" value="S49_Sppa_N_C"/>
    <property type="match status" value="1"/>
</dbReference>